<keyword evidence="2" id="KW-1185">Reference proteome</keyword>
<evidence type="ECO:0000313" key="2">
    <source>
        <dbReference type="Proteomes" id="UP000594638"/>
    </source>
</evidence>
<proteinExistence type="predicted"/>
<accession>A0A8S0RR73</accession>
<reference evidence="1 2" key="1">
    <citation type="submission" date="2019-12" db="EMBL/GenBank/DDBJ databases">
        <authorList>
            <person name="Alioto T."/>
            <person name="Alioto T."/>
            <person name="Gomez Garrido J."/>
        </authorList>
    </citation>
    <scope>NUCLEOTIDE SEQUENCE [LARGE SCALE GENOMIC DNA]</scope>
</reference>
<dbReference type="EMBL" id="CACTIH010003685">
    <property type="protein sequence ID" value="CAA2981997.1"/>
    <property type="molecule type" value="Genomic_DNA"/>
</dbReference>
<evidence type="ECO:0000313" key="1">
    <source>
        <dbReference type="EMBL" id="CAA2981997.1"/>
    </source>
</evidence>
<comment type="caution">
    <text evidence="1">The sequence shown here is derived from an EMBL/GenBank/DDBJ whole genome shotgun (WGS) entry which is preliminary data.</text>
</comment>
<dbReference type="AlphaFoldDB" id="A0A8S0RR73"/>
<protein>
    <submittedName>
        <fullName evidence="1">Uncharacterized protein</fullName>
    </submittedName>
</protein>
<dbReference type="Proteomes" id="UP000594638">
    <property type="component" value="Unassembled WGS sequence"/>
</dbReference>
<organism evidence="1 2">
    <name type="scientific">Olea europaea subsp. europaea</name>
    <dbReference type="NCBI Taxonomy" id="158383"/>
    <lineage>
        <taxon>Eukaryota</taxon>
        <taxon>Viridiplantae</taxon>
        <taxon>Streptophyta</taxon>
        <taxon>Embryophyta</taxon>
        <taxon>Tracheophyta</taxon>
        <taxon>Spermatophyta</taxon>
        <taxon>Magnoliopsida</taxon>
        <taxon>eudicotyledons</taxon>
        <taxon>Gunneridae</taxon>
        <taxon>Pentapetalae</taxon>
        <taxon>asterids</taxon>
        <taxon>lamiids</taxon>
        <taxon>Lamiales</taxon>
        <taxon>Oleaceae</taxon>
        <taxon>Oleeae</taxon>
        <taxon>Olea</taxon>
    </lineage>
</organism>
<gene>
    <name evidence="1" type="ORF">OLEA9_A063752</name>
</gene>
<dbReference type="Gramene" id="OE9A063752T1">
    <property type="protein sequence ID" value="OE9A063752C1"/>
    <property type="gene ID" value="OE9A063752"/>
</dbReference>
<sequence length="103" mass="10125">MHVDQLNSEKVCSGFGGLATAHSETCSDGISNVWTERQTTNTALSIAVAKWECCGGGADAAYGGGLVLLRFSVGAASGCGGVNATCGGGSGGLGLLWLSTVAV</sequence>
<name>A0A8S0RR73_OLEEU</name>